<evidence type="ECO:0000313" key="2">
    <source>
        <dbReference type="EMBL" id="CAB4123683.1"/>
    </source>
</evidence>
<dbReference type="InterPro" id="IPR013230">
    <property type="entry name" value="Peptidase_M15A_C"/>
</dbReference>
<feature type="domain" description="Peptidase M15A C-terminal" evidence="1">
    <location>
        <begin position="6"/>
        <end position="117"/>
    </location>
</feature>
<organism evidence="2">
    <name type="scientific">uncultured Caudovirales phage</name>
    <dbReference type="NCBI Taxonomy" id="2100421"/>
    <lineage>
        <taxon>Viruses</taxon>
        <taxon>Duplodnaviria</taxon>
        <taxon>Heunggongvirae</taxon>
        <taxon>Uroviricota</taxon>
        <taxon>Caudoviricetes</taxon>
        <taxon>Peduoviridae</taxon>
        <taxon>Maltschvirus</taxon>
        <taxon>Maltschvirus maltsch</taxon>
    </lineage>
</organism>
<dbReference type="EMBL" id="LR796172">
    <property type="protein sequence ID" value="CAB4123683.1"/>
    <property type="molecule type" value="Genomic_DNA"/>
</dbReference>
<evidence type="ECO:0000259" key="1">
    <source>
        <dbReference type="Pfam" id="PF08291"/>
    </source>
</evidence>
<dbReference type="SUPFAM" id="SSF55166">
    <property type="entry name" value="Hedgehog/DD-peptidase"/>
    <property type="match status" value="1"/>
</dbReference>
<name>A0A6J5KRL8_9CAUD</name>
<accession>A0A6J5KRL8</accession>
<protein>
    <submittedName>
        <fullName evidence="2">Peptidase M15A, C-terminal</fullName>
    </submittedName>
</protein>
<dbReference type="InterPro" id="IPR009045">
    <property type="entry name" value="Zn_M74/Hedgehog-like"/>
</dbReference>
<gene>
    <name evidence="2" type="ORF">UFOVP48_61</name>
</gene>
<dbReference type="Pfam" id="PF08291">
    <property type="entry name" value="Peptidase_M15_3"/>
    <property type="match status" value="1"/>
</dbReference>
<sequence length="142" mass="15708">MNLTEHFTLEELTHTDHRELDNTPNETERANLARLAQFLELVKVALGGKPVMVNSAFRSKAVNDAVGSKDTSQHRVGCAADLRVPGMTPDQVVRTIIAANLPFDQIIREFDAWTHISVSNSTALFPRRQALIIDKAGTRAFA</sequence>
<dbReference type="Gene3D" id="3.30.1380.10">
    <property type="match status" value="1"/>
</dbReference>
<proteinExistence type="predicted"/>
<reference evidence="2" key="1">
    <citation type="submission" date="2020-04" db="EMBL/GenBank/DDBJ databases">
        <authorList>
            <person name="Chiriac C."/>
            <person name="Salcher M."/>
            <person name="Ghai R."/>
            <person name="Kavagutti S V."/>
        </authorList>
    </citation>
    <scope>NUCLEOTIDE SEQUENCE</scope>
</reference>